<feature type="transmembrane region" description="Helical" evidence="6">
    <location>
        <begin position="292"/>
        <end position="310"/>
    </location>
</feature>
<evidence type="ECO:0000313" key="7">
    <source>
        <dbReference type="EMBL" id="THH03591.1"/>
    </source>
</evidence>
<feature type="transmembrane region" description="Helical" evidence="6">
    <location>
        <begin position="322"/>
        <end position="346"/>
    </location>
</feature>
<evidence type="ECO:0000256" key="2">
    <source>
        <dbReference type="ARBA" id="ARBA00022692"/>
    </source>
</evidence>
<dbReference type="Proteomes" id="UP000308199">
    <property type="component" value="Unassembled WGS sequence"/>
</dbReference>
<feature type="transmembrane region" description="Helical" evidence="6">
    <location>
        <begin position="394"/>
        <end position="414"/>
    </location>
</feature>
<gene>
    <name evidence="7" type="ORF">EW145_g6156</name>
</gene>
<evidence type="ECO:0000256" key="1">
    <source>
        <dbReference type="ARBA" id="ARBA00004141"/>
    </source>
</evidence>
<keyword evidence="8" id="KW-1185">Reference proteome</keyword>
<evidence type="ECO:0000256" key="5">
    <source>
        <dbReference type="SAM" id="MobiDB-lite"/>
    </source>
</evidence>
<dbReference type="PANTHER" id="PTHR12570">
    <property type="match status" value="1"/>
</dbReference>
<proteinExistence type="predicted"/>
<feature type="compositionally biased region" description="Basic and acidic residues" evidence="5">
    <location>
        <begin position="166"/>
        <end position="176"/>
    </location>
</feature>
<dbReference type="GO" id="GO:0016020">
    <property type="term" value="C:membrane"/>
    <property type="evidence" value="ECO:0007669"/>
    <property type="project" value="UniProtKB-SubCell"/>
</dbReference>
<keyword evidence="2 6" id="KW-0812">Transmembrane</keyword>
<evidence type="ECO:0008006" key="9">
    <source>
        <dbReference type="Google" id="ProtNLM"/>
    </source>
</evidence>
<feature type="transmembrane region" description="Helical" evidence="6">
    <location>
        <begin position="358"/>
        <end position="374"/>
    </location>
</feature>
<feature type="transmembrane region" description="Helical" evidence="6">
    <location>
        <begin position="258"/>
        <end position="280"/>
    </location>
</feature>
<evidence type="ECO:0000256" key="3">
    <source>
        <dbReference type="ARBA" id="ARBA00022989"/>
    </source>
</evidence>
<evidence type="ECO:0000313" key="8">
    <source>
        <dbReference type="Proteomes" id="UP000308199"/>
    </source>
</evidence>
<keyword evidence="3 6" id="KW-1133">Transmembrane helix</keyword>
<dbReference type="PANTHER" id="PTHR12570:SF65">
    <property type="entry name" value="MAGNESIUM TRANSPORTER NIPA9-RELATED"/>
    <property type="match status" value="1"/>
</dbReference>
<name>A0A4S4KYQ8_9AGAM</name>
<dbReference type="EMBL" id="SGPK01000438">
    <property type="protein sequence ID" value="THH03591.1"/>
    <property type="molecule type" value="Genomic_DNA"/>
</dbReference>
<feature type="region of interest" description="Disordered" evidence="5">
    <location>
        <begin position="158"/>
        <end position="179"/>
    </location>
</feature>
<dbReference type="OrthoDB" id="165382at2759"/>
<dbReference type="InterPro" id="IPR008521">
    <property type="entry name" value="Mg_trans_NIPA"/>
</dbReference>
<accession>A0A4S4KYQ8</accession>
<dbReference type="AlphaFoldDB" id="A0A4S4KYQ8"/>
<feature type="non-terminal residue" evidence="7">
    <location>
        <position position="441"/>
    </location>
</feature>
<comment type="caution">
    <text evidence="7">The sequence shown here is derived from an EMBL/GenBank/DDBJ whole genome shotgun (WGS) entry which is preliminary data.</text>
</comment>
<protein>
    <recommendedName>
        <fullName evidence="9">DUF803-domain-containing protein</fullName>
    </recommendedName>
</protein>
<dbReference type="GO" id="GO:0015095">
    <property type="term" value="F:magnesium ion transmembrane transporter activity"/>
    <property type="evidence" value="ECO:0007669"/>
    <property type="project" value="InterPro"/>
</dbReference>
<feature type="compositionally biased region" description="Acidic residues" evidence="5">
    <location>
        <begin position="67"/>
        <end position="90"/>
    </location>
</feature>
<reference evidence="7 8" key="1">
    <citation type="submission" date="2019-02" db="EMBL/GenBank/DDBJ databases">
        <title>Genome sequencing of the rare red list fungi Phellinidium pouzarii.</title>
        <authorList>
            <person name="Buettner E."/>
            <person name="Kellner H."/>
        </authorList>
    </citation>
    <scope>NUCLEOTIDE SEQUENCE [LARGE SCALE GENOMIC DNA]</scope>
    <source>
        <strain evidence="7 8">DSM 108285</strain>
    </source>
</reference>
<comment type="subcellular location">
    <subcellularLocation>
        <location evidence="1">Membrane</location>
        <topology evidence="1">Multi-pass membrane protein</topology>
    </subcellularLocation>
</comment>
<feature type="region of interest" description="Disordered" evidence="5">
    <location>
        <begin position="59"/>
        <end position="129"/>
    </location>
</feature>
<sequence>MIPFVQTGLLPEDDDGGPITTASFIGIIVAISGNILISLALNCQKLAHLRIERDWRTSSTNIHSDNDSEDETEPLDPNSDELNEDAEDEERTPIGGPSQLVNENGDLESGQSYLVPFPAHDTPTHRSRSFNNRAQSHLETEPLLIDSSLETPLKGALRVGHRNRSRHGDSTLETGRKAHSGPNIFSRTFSFGAKDSAKVDGADVVASASPVGIIINGDESSSPTRRQEQSKPRVQFIELDAREKRSEQNESDYLKSKLWWFGLLLMGIGEMGNFISYAFAPASVVAPLGTRDLLGVGLAIMGAVTVVLSANPSDTRLDSNSLLRAITQQAFIVLAFLYAVGTIVLVSLSSQRIGQEHVFIDVGACALFGGFTVLSTKAFSSLLTLEWVAVFKEWITYPTLAILIGTAIGQMRYLNRALMKFDSKIVIPTQFVLFNLSAIIG</sequence>
<dbReference type="Pfam" id="PF05653">
    <property type="entry name" value="Mg_trans_NIPA"/>
    <property type="match status" value="2"/>
</dbReference>
<organism evidence="7 8">
    <name type="scientific">Phellinidium pouzarii</name>
    <dbReference type="NCBI Taxonomy" id="167371"/>
    <lineage>
        <taxon>Eukaryota</taxon>
        <taxon>Fungi</taxon>
        <taxon>Dikarya</taxon>
        <taxon>Basidiomycota</taxon>
        <taxon>Agaricomycotina</taxon>
        <taxon>Agaricomycetes</taxon>
        <taxon>Hymenochaetales</taxon>
        <taxon>Hymenochaetaceae</taxon>
        <taxon>Phellinidium</taxon>
    </lineage>
</organism>
<evidence type="ECO:0000256" key="6">
    <source>
        <dbReference type="SAM" id="Phobius"/>
    </source>
</evidence>
<evidence type="ECO:0000256" key="4">
    <source>
        <dbReference type="ARBA" id="ARBA00023136"/>
    </source>
</evidence>
<keyword evidence="4 6" id="KW-0472">Membrane</keyword>